<keyword evidence="5" id="KW-1185">Reference proteome</keyword>
<gene>
    <name evidence="4" type="ordered locus">ambt_12225</name>
</gene>
<protein>
    <submittedName>
        <fullName evidence="4">Alpha/beta fold family hydrolase</fullName>
    </submittedName>
</protein>
<reference evidence="4 5" key="1">
    <citation type="journal article" date="2011" name="J. Bacteriol.">
        <title>Complete genome sequence of the polycyclic aromatic hydrocarbon-degrading bacterium Alteromonas sp. strain SN2.</title>
        <authorList>
            <person name="Jin H.M."/>
            <person name="Jeong H."/>
            <person name="Moon E.J."/>
            <person name="Math R.K."/>
            <person name="Lee K."/>
            <person name="Kim H.J."/>
            <person name="Jeon C.O."/>
            <person name="Oh T.K."/>
            <person name="Kim J.F."/>
        </authorList>
    </citation>
    <scope>NUCLEOTIDE SEQUENCE [LARGE SCALE GENOMIC DNA]</scope>
    <source>
        <strain evidence="5">JCM 17741 / KACC 18427 / KCTC 11700BP / SN2</strain>
    </source>
</reference>
<dbReference type="InterPro" id="IPR000801">
    <property type="entry name" value="Esterase-like"/>
</dbReference>
<evidence type="ECO:0000313" key="4">
    <source>
        <dbReference type="EMBL" id="AEF03965.1"/>
    </source>
</evidence>
<dbReference type="GO" id="GO:0016788">
    <property type="term" value="F:hydrolase activity, acting on ester bonds"/>
    <property type="evidence" value="ECO:0007669"/>
    <property type="project" value="TreeGrafter"/>
</dbReference>
<evidence type="ECO:0000256" key="3">
    <source>
        <dbReference type="SAM" id="SignalP"/>
    </source>
</evidence>
<keyword evidence="2 4" id="KW-0378">Hydrolase</keyword>
<dbReference type="KEGG" id="alt:ambt_12225"/>
<dbReference type="PANTHER" id="PTHR40841">
    <property type="entry name" value="SIDEROPHORE TRIACETYLFUSARININE C ESTERASE"/>
    <property type="match status" value="1"/>
</dbReference>
<dbReference type="InterPro" id="IPR029058">
    <property type="entry name" value="AB_hydrolase_fold"/>
</dbReference>
<feature type="chain" id="PRO_5003330560" evidence="3">
    <location>
        <begin position="29"/>
        <end position="291"/>
    </location>
</feature>
<accession>F5ZDK3</accession>
<organism evidence="4 5">
    <name type="scientific">Alteromonas naphthalenivorans</name>
    <dbReference type="NCBI Taxonomy" id="715451"/>
    <lineage>
        <taxon>Bacteria</taxon>
        <taxon>Pseudomonadati</taxon>
        <taxon>Pseudomonadota</taxon>
        <taxon>Gammaproteobacteria</taxon>
        <taxon>Alteromonadales</taxon>
        <taxon>Alteromonadaceae</taxon>
        <taxon>Alteromonas/Salinimonas group</taxon>
        <taxon>Alteromonas</taxon>
    </lineage>
</organism>
<proteinExistence type="inferred from homology"/>
<evidence type="ECO:0000256" key="2">
    <source>
        <dbReference type="ARBA" id="ARBA00022801"/>
    </source>
</evidence>
<dbReference type="eggNOG" id="COG2819">
    <property type="taxonomic scope" value="Bacteria"/>
</dbReference>
<keyword evidence="3" id="KW-0732">Signal</keyword>
<dbReference type="Proteomes" id="UP000000683">
    <property type="component" value="Chromosome"/>
</dbReference>
<dbReference type="EMBL" id="CP002339">
    <property type="protein sequence ID" value="AEF03965.1"/>
    <property type="molecule type" value="Genomic_DNA"/>
</dbReference>
<sequence>MSGPMRLRFFWVITVFVFSAMASTVANADVEFKIPRSTVVELQDNKSNRTYPIFIKLPKSYRANTKASYPVIYLLDGSYAFQVVSGGTRFPMNSGVMEQAIIVAISYSKGSKGASSRVRDYTPYLAEDWKLETGKAGQHADFINDTVFTYMENNYRVKGMHRTLVGNSLGGLFSAYVLFTRPNMFSSYIIGSPSVWFRDNAILSEPVVKPKTPVKVFLAVGELERPEYGERQNMVEGAQKLAQKITLQNDNQVNLKFTLIGEATHATAFPTTTIQGVDWLYASKPHVKAQQ</sequence>
<evidence type="ECO:0000313" key="5">
    <source>
        <dbReference type="Proteomes" id="UP000000683"/>
    </source>
</evidence>
<comment type="similarity">
    <text evidence="1">Belongs to the esterase D family.</text>
</comment>
<dbReference type="InterPro" id="IPR052558">
    <property type="entry name" value="Siderophore_Hydrolase_D"/>
</dbReference>
<name>F5ZDK3_ALTNA</name>
<dbReference type="SUPFAM" id="SSF53474">
    <property type="entry name" value="alpha/beta-Hydrolases"/>
    <property type="match status" value="1"/>
</dbReference>
<dbReference type="Pfam" id="PF00756">
    <property type="entry name" value="Esterase"/>
    <property type="match status" value="1"/>
</dbReference>
<dbReference type="AlphaFoldDB" id="F5ZDK3"/>
<evidence type="ECO:0000256" key="1">
    <source>
        <dbReference type="ARBA" id="ARBA00005622"/>
    </source>
</evidence>
<dbReference type="PANTHER" id="PTHR40841:SF2">
    <property type="entry name" value="SIDEROPHORE-DEGRADING ESTERASE (EUROFUNG)"/>
    <property type="match status" value="1"/>
</dbReference>
<feature type="signal peptide" evidence="3">
    <location>
        <begin position="1"/>
        <end position="28"/>
    </location>
</feature>
<dbReference type="Gene3D" id="3.40.50.1820">
    <property type="entry name" value="alpha/beta hydrolase"/>
    <property type="match status" value="1"/>
</dbReference>
<dbReference type="HOGENOM" id="CLU_039834_0_2_6"/>